<comment type="caution">
    <text evidence="1">The sequence shown here is derived from an EMBL/GenBank/DDBJ whole genome shotgun (WGS) entry which is preliminary data.</text>
</comment>
<reference evidence="1 2" key="1">
    <citation type="submission" date="2024-09" db="EMBL/GenBank/DDBJ databases">
        <authorList>
            <person name="Sun Q."/>
            <person name="Mori K."/>
        </authorList>
    </citation>
    <scope>NUCLEOTIDE SEQUENCE [LARGE SCALE GENOMIC DNA]</scope>
    <source>
        <strain evidence="1 2">CECT 8286</strain>
    </source>
</reference>
<gene>
    <name evidence="1" type="ORF">ACFFVB_17105</name>
</gene>
<sequence length="792" mass="89632">MKHILFSFFFISFLNVSGQEHVFPGADERTPSKAQYFSWINNTNEGPTEEHTAINLDFFGWLKSEYGMQLDIYAMDAGAIDGKNFYGSIYSERFKKQFPNGFDPIYEQAKALDIRLGVWGGPDGFGDTPEEEKARIAEMVKLCRDYDFALFKFDAVCGPLRPEKEDAFIELMKQSREHSPDLILLNHRLGLDKAKPYATTFLWGGAETYIDVHMANTMTAPHHRAQAMSRGLVPDLQRLTEDHGVCISSCIDFWEDDLVLQAFNRALILSPEVYGNPWLLNDAEFSKLAYIYNLHKKYRDILVDGMVLDKAYGEHAVTRGDGKTQLLSLRNLNWEAKSFSLTLNEDIGLKADGDITLLQVHPTEKLIGTFKKGETVPVDVLPFRSALFIATTEAYTDPLLAGTDFQTIKNIPGESIEIEILGMPGTTSNINIANSDLFTNAKVDGKSIQKLEKGGKLKVRFPGDKLKNNYHRKLNAFEATSIPEDVTTLYEATIFAADNNALEVRSLKRSGETKIPEVKAARDAFFEQDAFVNRGVWDKNLFDGNLETGFWRNQTYRLDTRIEGGAFRLDLGKITYLDQLLITVPNEFGLQPLLVGEGNFVEISTDLIHWETLTYIAEKQTEINIGKDVRYLRFKATSQQIVEIEGVAKGKKVDRTQWRASNLFAHPSKKKAQKVWKSKIVLDEIAQGSYLCVAINGKHGIEGAYAAAKIGDTYIGAPDRASSYPANNWEFMTSRRDNNYTYYIPLDQSMIGQEIEVFTMGYDKENLDLNPELWITTHPQPWEKITLTLDRK</sequence>
<dbReference type="InterPro" id="IPR017853">
    <property type="entry name" value="GH"/>
</dbReference>
<dbReference type="Proteomes" id="UP001589605">
    <property type="component" value="Unassembled WGS sequence"/>
</dbReference>
<evidence type="ECO:0000313" key="1">
    <source>
        <dbReference type="EMBL" id="MFB9054812.1"/>
    </source>
</evidence>
<keyword evidence="2" id="KW-1185">Reference proteome</keyword>
<protein>
    <recommendedName>
        <fullName evidence="3">Discoidin domain-containing protein</fullName>
    </recommendedName>
</protein>
<evidence type="ECO:0000313" key="2">
    <source>
        <dbReference type="Proteomes" id="UP001589605"/>
    </source>
</evidence>
<dbReference type="RefSeq" id="WP_382384450.1">
    <property type="nucleotide sequence ID" value="NZ_JBHMEZ010000032.1"/>
</dbReference>
<dbReference type="SUPFAM" id="SSF49785">
    <property type="entry name" value="Galactose-binding domain-like"/>
    <property type="match status" value="1"/>
</dbReference>
<accession>A0ABV5F5T7</accession>
<evidence type="ECO:0008006" key="3">
    <source>
        <dbReference type="Google" id="ProtNLM"/>
    </source>
</evidence>
<dbReference type="InterPro" id="IPR008979">
    <property type="entry name" value="Galactose-bd-like_sf"/>
</dbReference>
<dbReference type="Gene3D" id="2.60.120.260">
    <property type="entry name" value="Galactose-binding domain-like"/>
    <property type="match status" value="1"/>
</dbReference>
<dbReference type="InterPro" id="IPR013785">
    <property type="entry name" value="Aldolase_TIM"/>
</dbReference>
<dbReference type="Gene3D" id="3.20.20.70">
    <property type="entry name" value="Aldolase class I"/>
    <property type="match status" value="1"/>
</dbReference>
<dbReference type="SUPFAM" id="SSF51445">
    <property type="entry name" value="(Trans)glycosidases"/>
    <property type="match status" value="1"/>
</dbReference>
<dbReference type="EMBL" id="JBHMEZ010000032">
    <property type="protein sequence ID" value="MFB9054812.1"/>
    <property type="molecule type" value="Genomic_DNA"/>
</dbReference>
<name>A0ABV5F5T7_9FLAO</name>
<proteinExistence type="predicted"/>
<organism evidence="1 2">
    <name type="scientific">Formosa undariae</name>
    <dbReference type="NCBI Taxonomy" id="1325436"/>
    <lineage>
        <taxon>Bacteria</taxon>
        <taxon>Pseudomonadati</taxon>
        <taxon>Bacteroidota</taxon>
        <taxon>Flavobacteriia</taxon>
        <taxon>Flavobacteriales</taxon>
        <taxon>Flavobacteriaceae</taxon>
        <taxon>Formosa</taxon>
    </lineage>
</organism>